<feature type="transmembrane region" description="Helical" evidence="7">
    <location>
        <begin position="107"/>
        <end position="126"/>
    </location>
</feature>
<evidence type="ECO:0000256" key="7">
    <source>
        <dbReference type="SAM" id="Phobius"/>
    </source>
</evidence>
<dbReference type="InterPro" id="IPR036259">
    <property type="entry name" value="MFS_trans_sf"/>
</dbReference>
<dbReference type="OMA" id="RYTWITI"/>
<feature type="transmembrane region" description="Helical" evidence="7">
    <location>
        <begin position="440"/>
        <end position="463"/>
    </location>
</feature>
<feature type="transmembrane region" description="Helical" evidence="7">
    <location>
        <begin position="41"/>
        <end position="60"/>
    </location>
</feature>
<feature type="transmembrane region" description="Helical" evidence="7">
    <location>
        <begin position="239"/>
        <end position="260"/>
    </location>
</feature>
<dbReference type="InterPro" id="IPR020846">
    <property type="entry name" value="MFS_dom"/>
</dbReference>
<feature type="compositionally biased region" description="Basic and acidic residues" evidence="6">
    <location>
        <begin position="1"/>
        <end position="20"/>
    </location>
</feature>
<evidence type="ECO:0000256" key="5">
    <source>
        <dbReference type="ARBA" id="ARBA00023136"/>
    </source>
</evidence>
<dbReference type="RefSeq" id="XP_008077363.1">
    <property type="nucleotide sequence ID" value="XM_008079172.1"/>
</dbReference>
<dbReference type="AlphaFoldDB" id="S3DDX8"/>
<protein>
    <submittedName>
        <fullName evidence="9">MFS general substrate transporter</fullName>
    </submittedName>
</protein>
<evidence type="ECO:0000259" key="8">
    <source>
        <dbReference type="PROSITE" id="PS50850"/>
    </source>
</evidence>
<dbReference type="GO" id="GO:0005886">
    <property type="term" value="C:plasma membrane"/>
    <property type="evidence" value="ECO:0007669"/>
    <property type="project" value="TreeGrafter"/>
</dbReference>
<sequence>MAMEKDVEKSTDSSMHHEETISYQVPPAEQEESARLNLQTILAFVSLCGQFNAYILTLLIPATTLSYINADLGPDPNYTWITVSWQLGASILISVAGRLADIFGRRYFMLLGSFLGVIGCVVGATGQSINQMIVSGVIFGIASGFQEMSYACIQEILPNKYRMHGVGIFDCSLIIANFSPLISYAFIANVSITWRGAYWYMFSLHSCFFILLFFCYNPPDFSMKHRHDGKTKLELLGELDYVGVFLFTAAATLLLVGINFGGRQYEWKSPAVIAPIVVGFACAVALGFWETKMDLKYPLLPPKLFKKVRGFVMVIVVCFVGGMLYYSMTVLWPRQSATLFVPADKPIMRGIYANIFPLGTLTAGIIVVTVCSRIGHEKWQLVGFMIVQTALIGSMASVGVNDKAQAIATVFLASCMISPPQLISFTMLSLGLDDQTDIGIAVGLAGTFRLLGGAIATAIYSAILTQTFNDSIVGKVRNAISQTGFPQSSEAALLAATRLNTPAFYATVPGMNAAVRAAAELAYKLAYVDAFRLVFLVAIAFGVAATVAAFFTVSTDVRTKTNKRAVVLRNEVNAKEVDAEGNQV</sequence>
<dbReference type="PANTHER" id="PTHR23501:SF109">
    <property type="entry name" value="MAJOR FACILITATOR SUPERFAMILY (MFS) PROFILE DOMAIN-CONTAINING PROTEIN-RELATED"/>
    <property type="match status" value="1"/>
</dbReference>
<dbReference type="PROSITE" id="PS50850">
    <property type="entry name" value="MFS"/>
    <property type="match status" value="1"/>
</dbReference>
<dbReference type="InterPro" id="IPR005829">
    <property type="entry name" value="Sugar_transporter_CS"/>
</dbReference>
<keyword evidence="10" id="KW-1185">Reference proteome</keyword>
<feature type="transmembrane region" description="Helical" evidence="7">
    <location>
        <begin position="132"/>
        <end position="153"/>
    </location>
</feature>
<feature type="transmembrane region" description="Helical" evidence="7">
    <location>
        <begin position="406"/>
        <end position="428"/>
    </location>
</feature>
<dbReference type="Proteomes" id="UP000016922">
    <property type="component" value="Unassembled WGS sequence"/>
</dbReference>
<evidence type="ECO:0000256" key="2">
    <source>
        <dbReference type="ARBA" id="ARBA00022448"/>
    </source>
</evidence>
<comment type="subcellular location">
    <subcellularLocation>
        <location evidence="1">Membrane</location>
        <topology evidence="1">Multi-pass membrane protein</topology>
    </subcellularLocation>
</comment>
<dbReference type="SUPFAM" id="SSF103473">
    <property type="entry name" value="MFS general substrate transporter"/>
    <property type="match status" value="1"/>
</dbReference>
<reference evidence="9 10" key="1">
    <citation type="journal article" date="2013" name="BMC Genomics">
        <title>Genomics-driven discovery of the pneumocandin biosynthetic gene cluster in the fungus Glarea lozoyensis.</title>
        <authorList>
            <person name="Chen L."/>
            <person name="Yue Q."/>
            <person name="Zhang X."/>
            <person name="Xiang M."/>
            <person name="Wang C."/>
            <person name="Li S."/>
            <person name="Che Y."/>
            <person name="Ortiz-Lopez F.J."/>
            <person name="Bills G.F."/>
            <person name="Liu X."/>
            <person name="An Z."/>
        </authorList>
    </citation>
    <scope>NUCLEOTIDE SEQUENCE [LARGE SCALE GENOMIC DNA]</scope>
    <source>
        <strain evidence="10">ATCC 20868 / MF5171</strain>
    </source>
</reference>
<dbReference type="eggNOG" id="KOG0254">
    <property type="taxonomic scope" value="Eukaryota"/>
</dbReference>
<feature type="transmembrane region" description="Helical" evidence="7">
    <location>
        <begin position="80"/>
        <end position="100"/>
    </location>
</feature>
<dbReference type="PROSITE" id="PS00216">
    <property type="entry name" value="SUGAR_TRANSPORT_1"/>
    <property type="match status" value="1"/>
</dbReference>
<dbReference type="Gene3D" id="1.20.1250.20">
    <property type="entry name" value="MFS general substrate transporter like domains"/>
    <property type="match status" value="1"/>
</dbReference>
<evidence type="ECO:0000313" key="10">
    <source>
        <dbReference type="Proteomes" id="UP000016922"/>
    </source>
</evidence>
<dbReference type="Pfam" id="PF06609">
    <property type="entry name" value="TRI12"/>
    <property type="match status" value="1"/>
</dbReference>
<keyword evidence="2" id="KW-0813">Transport</keyword>
<feature type="transmembrane region" description="Helical" evidence="7">
    <location>
        <begin position="351"/>
        <end position="372"/>
    </location>
</feature>
<accession>S3DDX8</accession>
<dbReference type="PANTHER" id="PTHR23501">
    <property type="entry name" value="MAJOR FACILITATOR SUPERFAMILY"/>
    <property type="match status" value="1"/>
</dbReference>
<gene>
    <name evidence="9" type="ORF">GLAREA_10983</name>
</gene>
<evidence type="ECO:0000256" key="6">
    <source>
        <dbReference type="SAM" id="MobiDB-lite"/>
    </source>
</evidence>
<evidence type="ECO:0000256" key="1">
    <source>
        <dbReference type="ARBA" id="ARBA00004141"/>
    </source>
</evidence>
<dbReference type="HOGENOM" id="CLU_000960_25_2_1"/>
<dbReference type="GeneID" id="19470025"/>
<evidence type="ECO:0000313" key="9">
    <source>
        <dbReference type="EMBL" id="EPE35284.1"/>
    </source>
</evidence>
<keyword evidence="5 7" id="KW-0472">Membrane</keyword>
<name>S3DDX8_GLAL2</name>
<dbReference type="EMBL" id="KE145354">
    <property type="protein sequence ID" value="EPE35284.1"/>
    <property type="molecule type" value="Genomic_DNA"/>
</dbReference>
<evidence type="ECO:0000256" key="3">
    <source>
        <dbReference type="ARBA" id="ARBA00022692"/>
    </source>
</evidence>
<keyword evidence="3 7" id="KW-0812">Transmembrane</keyword>
<feature type="transmembrane region" description="Helical" evidence="7">
    <location>
        <begin position="199"/>
        <end position="218"/>
    </location>
</feature>
<dbReference type="OrthoDB" id="4139357at2759"/>
<feature type="transmembrane region" description="Helical" evidence="7">
    <location>
        <begin position="310"/>
        <end position="331"/>
    </location>
</feature>
<dbReference type="InterPro" id="IPR053791">
    <property type="entry name" value="MFS_Tri12-like"/>
</dbReference>
<feature type="transmembrane region" description="Helical" evidence="7">
    <location>
        <begin position="272"/>
        <end position="289"/>
    </location>
</feature>
<keyword evidence="4 7" id="KW-1133">Transmembrane helix</keyword>
<dbReference type="KEGG" id="glz:GLAREA_10983"/>
<feature type="transmembrane region" description="Helical" evidence="7">
    <location>
        <begin position="165"/>
        <end position="187"/>
    </location>
</feature>
<feature type="region of interest" description="Disordered" evidence="6">
    <location>
        <begin position="1"/>
        <end position="28"/>
    </location>
</feature>
<feature type="domain" description="Major facilitator superfamily (MFS) profile" evidence="8">
    <location>
        <begin position="41"/>
        <end position="557"/>
    </location>
</feature>
<organism evidence="9 10">
    <name type="scientific">Glarea lozoyensis (strain ATCC 20868 / MF5171)</name>
    <dbReference type="NCBI Taxonomy" id="1116229"/>
    <lineage>
        <taxon>Eukaryota</taxon>
        <taxon>Fungi</taxon>
        <taxon>Dikarya</taxon>
        <taxon>Ascomycota</taxon>
        <taxon>Pezizomycotina</taxon>
        <taxon>Leotiomycetes</taxon>
        <taxon>Helotiales</taxon>
        <taxon>Helotiaceae</taxon>
        <taxon>Glarea</taxon>
    </lineage>
</organism>
<dbReference type="InterPro" id="IPR010573">
    <property type="entry name" value="MFS_Str1/Tri12-like"/>
</dbReference>
<evidence type="ECO:0000256" key="4">
    <source>
        <dbReference type="ARBA" id="ARBA00022989"/>
    </source>
</evidence>
<dbReference type="GO" id="GO:0022857">
    <property type="term" value="F:transmembrane transporter activity"/>
    <property type="evidence" value="ECO:0007669"/>
    <property type="project" value="InterPro"/>
</dbReference>
<feature type="transmembrane region" description="Helical" evidence="7">
    <location>
        <begin position="530"/>
        <end position="553"/>
    </location>
</feature>
<proteinExistence type="predicted"/>
<feature type="transmembrane region" description="Helical" evidence="7">
    <location>
        <begin position="379"/>
        <end position="400"/>
    </location>
</feature>
<dbReference type="CDD" id="cd06179">
    <property type="entry name" value="MFS_TRI12_like"/>
    <property type="match status" value="1"/>
</dbReference>